<accession>A0ABR7I7Q8</accession>
<name>A0ABR7I7Q8_9FIRM</name>
<organism evidence="2 3">
    <name type="scientific">Roseburia yibonii</name>
    <dbReference type="NCBI Taxonomy" id="2763063"/>
    <lineage>
        <taxon>Bacteria</taxon>
        <taxon>Bacillati</taxon>
        <taxon>Bacillota</taxon>
        <taxon>Clostridia</taxon>
        <taxon>Lachnospirales</taxon>
        <taxon>Lachnospiraceae</taxon>
        <taxon>Roseburia</taxon>
    </lineage>
</organism>
<dbReference type="InterPro" id="IPR010982">
    <property type="entry name" value="Lambda_DNA-bd_dom_sf"/>
</dbReference>
<proteinExistence type="predicted"/>
<dbReference type="EMBL" id="JACOQH010000002">
    <property type="protein sequence ID" value="MBC5752971.1"/>
    <property type="molecule type" value="Genomic_DNA"/>
</dbReference>
<dbReference type="RefSeq" id="WP_186981604.1">
    <property type="nucleotide sequence ID" value="NZ_JACOQH010000002.1"/>
</dbReference>
<dbReference type="Proteomes" id="UP000621540">
    <property type="component" value="Unassembled WGS sequence"/>
</dbReference>
<sequence>MNDRIRQIRKTLSLTMEAFGKRLGVGKTAISLIESGKNSVTDQMQKAIIREFDVNPEWLLHGTGEMFATHSHDEEVAMYTQDILDSEDDEIAKIIQDFIVVYGKLDSDSKAVLKNVARDLIELHNKRETP</sequence>
<evidence type="ECO:0000259" key="1">
    <source>
        <dbReference type="PROSITE" id="PS50943"/>
    </source>
</evidence>
<dbReference type="SMART" id="SM00530">
    <property type="entry name" value="HTH_XRE"/>
    <property type="match status" value="1"/>
</dbReference>
<dbReference type="CDD" id="cd00093">
    <property type="entry name" value="HTH_XRE"/>
    <property type="match status" value="1"/>
</dbReference>
<dbReference type="InterPro" id="IPR001387">
    <property type="entry name" value="Cro/C1-type_HTH"/>
</dbReference>
<dbReference type="PROSITE" id="PS50943">
    <property type="entry name" value="HTH_CROC1"/>
    <property type="match status" value="1"/>
</dbReference>
<gene>
    <name evidence="2" type="ORF">H8Z76_02850</name>
</gene>
<reference evidence="2 3" key="1">
    <citation type="submission" date="2020-08" db="EMBL/GenBank/DDBJ databases">
        <title>Genome public.</title>
        <authorList>
            <person name="Liu C."/>
            <person name="Sun Q."/>
        </authorList>
    </citation>
    <scope>NUCLEOTIDE SEQUENCE [LARGE SCALE GENOMIC DNA]</scope>
    <source>
        <strain evidence="2 3">BX0805</strain>
    </source>
</reference>
<keyword evidence="3" id="KW-1185">Reference proteome</keyword>
<dbReference type="Pfam" id="PF01381">
    <property type="entry name" value="HTH_3"/>
    <property type="match status" value="1"/>
</dbReference>
<protein>
    <submittedName>
        <fullName evidence="2">Helix-turn-helix transcriptional regulator</fullName>
    </submittedName>
</protein>
<dbReference type="SUPFAM" id="SSF47413">
    <property type="entry name" value="lambda repressor-like DNA-binding domains"/>
    <property type="match status" value="1"/>
</dbReference>
<feature type="domain" description="HTH cro/C1-type" evidence="1">
    <location>
        <begin position="5"/>
        <end position="59"/>
    </location>
</feature>
<dbReference type="Gene3D" id="1.10.260.40">
    <property type="entry name" value="lambda repressor-like DNA-binding domains"/>
    <property type="match status" value="1"/>
</dbReference>
<evidence type="ECO:0000313" key="2">
    <source>
        <dbReference type="EMBL" id="MBC5752971.1"/>
    </source>
</evidence>
<comment type="caution">
    <text evidence="2">The sequence shown here is derived from an EMBL/GenBank/DDBJ whole genome shotgun (WGS) entry which is preliminary data.</text>
</comment>
<evidence type="ECO:0000313" key="3">
    <source>
        <dbReference type="Proteomes" id="UP000621540"/>
    </source>
</evidence>